<dbReference type="CDD" id="cd11476">
    <property type="entry name" value="SLC5sbd_DUR3"/>
    <property type="match status" value="1"/>
</dbReference>
<feature type="transmembrane region" description="Helical" evidence="8">
    <location>
        <begin position="382"/>
        <end position="402"/>
    </location>
</feature>
<keyword evidence="5 8" id="KW-0472">Membrane</keyword>
<dbReference type="InterPro" id="IPR001734">
    <property type="entry name" value="Na/solute_symporter"/>
</dbReference>
<dbReference type="AlphaFoldDB" id="M7TH25"/>
<dbReference type="Pfam" id="PF00474">
    <property type="entry name" value="SSF"/>
    <property type="match status" value="1"/>
</dbReference>
<feature type="transmembrane region" description="Helical" evidence="8">
    <location>
        <begin position="632"/>
        <end position="656"/>
    </location>
</feature>
<dbReference type="InterPro" id="IPR038377">
    <property type="entry name" value="Na/Glc_symporter_sf"/>
</dbReference>
<dbReference type="PANTHER" id="PTHR46154:SF3">
    <property type="entry name" value="DUR32P"/>
    <property type="match status" value="1"/>
</dbReference>
<dbReference type="OrthoDB" id="6132759at2759"/>
<dbReference type="Proteomes" id="UP000012174">
    <property type="component" value="Unassembled WGS sequence"/>
</dbReference>
<evidence type="ECO:0000256" key="3">
    <source>
        <dbReference type="ARBA" id="ARBA00022692"/>
    </source>
</evidence>
<dbReference type="KEGG" id="ela:UCREL1_6979"/>
<feature type="transmembrane region" description="Helical" evidence="8">
    <location>
        <begin position="112"/>
        <end position="134"/>
    </location>
</feature>
<gene>
    <name evidence="9" type="ORF">UCREL1_6979</name>
</gene>
<feature type="transmembrane region" description="Helical" evidence="8">
    <location>
        <begin position="408"/>
        <end position="430"/>
    </location>
</feature>
<dbReference type="EMBL" id="KB706724">
    <property type="protein sequence ID" value="EMR66030.1"/>
    <property type="molecule type" value="Genomic_DNA"/>
</dbReference>
<evidence type="ECO:0000256" key="6">
    <source>
        <dbReference type="RuleBase" id="RU362091"/>
    </source>
</evidence>
<comment type="similarity">
    <text evidence="2 6">Belongs to the sodium:solute symporter (SSF) (TC 2.A.21) family.</text>
</comment>
<evidence type="ECO:0000256" key="2">
    <source>
        <dbReference type="ARBA" id="ARBA00006434"/>
    </source>
</evidence>
<protein>
    <submittedName>
        <fullName evidence="9">Putative sodium solute symporter protein</fullName>
    </submittedName>
</protein>
<keyword evidence="10" id="KW-1185">Reference proteome</keyword>
<dbReference type="HOGENOM" id="CLU_010778_2_1_1"/>
<feature type="transmembrane region" description="Helical" evidence="8">
    <location>
        <begin position="71"/>
        <end position="91"/>
    </location>
</feature>
<dbReference type="GO" id="GO:0015204">
    <property type="term" value="F:urea transmembrane transporter activity"/>
    <property type="evidence" value="ECO:0007669"/>
    <property type="project" value="InterPro"/>
</dbReference>
<feature type="transmembrane region" description="Helical" evidence="8">
    <location>
        <begin position="176"/>
        <end position="195"/>
    </location>
</feature>
<feature type="transmembrane region" description="Helical" evidence="8">
    <location>
        <begin position="601"/>
        <end position="620"/>
    </location>
</feature>
<name>M7TH25_EUTLA</name>
<feature type="transmembrane region" description="Helical" evidence="8">
    <location>
        <begin position="437"/>
        <end position="456"/>
    </location>
</feature>
<dbReference type="PROSITE" id="PS50283">
    <property type="entry name" value="NA_SOLUT_SYMP_3"/>
    <property type="match status" value="1"/>
</dbReference>
<feature type="transmembrane region" description="Helical" evidence="8">
    <location>
        <begin position="234"/>
        <end position="256"/>
    </location>
</feature>
<evidence type="ECO:0000256" key="1">
    <source>
        <dbReference type="ARBA" id="ARBA00004141"/>
    </source>
</evidence>
<evidence type="ECO:0000313" key="9">
    <source>
        <dbReference type="EMBL" id="EMR66030.1"/>
    </source>
</evidence>
<evidence type="ECO:0000256" key="7">
    <source>
        <dbReference type="SAM" id="MobiDB-lite"/>
    </source>
</evidence>
<evidence type="ECO:0000256" key="4">
    <source>
        <dbReference type="ARBA" id="ARBA00022989"/>
    </source>
</evidence>
<proteinExistence type="inferred from homology"/>
<feature type="transmembrane region" description="Helical" evidence="8">
    <location>
        <begin position="476"/>
        <end position="496"/>
    </location>
</feature>
<sequence>MSGNAFEISLLSQGVGYGVVIGLGILFAVVILLAVRFQKEYLGEDSGESEMFMVANRTVGTGYKFGVAAPLWFATGVSFQISLMAVLGVLVKIRVPNAHTSLEIIRLRYGKLGHFTFIILNLINNIVGCASMIVTGSQLLVGLTGINLAAATILIPVGVVLYTAVGGLKATFLTDFLHTTIALILIVYFTLSVLTHEKVGGLDGLYDQLLATADDNYVEGNYQGSLLSFKSKGAIIFGIILKFGNLALVVMDTAFWQKSFAAEVNATVPGYNLAALAIFAVPWAMGTVMGLTARAFQNTSAYPFLPNGFSTAQVNAGYVMPYTIHAFLGAGGSAGMLLLLFMAVTSTVSSSMIAVSSILAYDIYRTYVNPRATDRQTVTASHLGVLLHGVVITGITLALNYAGANINWLSYTMNMLKCPGIFPLIFTILWSRQSKAAAVAAPIGGMICGLAVWLSTTYKIYGVINMTTTAQAEPCLYGALTATFAPVLFSVLISYLGPKEVFDWNEFLRIKLVKDNDKEGEKGPSAGSGSRSSTPGPDNKKDKSDIQSATAETIFRGTPEDTDMEKAKSPQVASSSVSSIAEPVHPFDAETLAGLYRWYKIAWVFLAFIVGVTFVAWPLPLYRDYIFPPKFFSGWITISIVWQFFALGAVVVYPVYDGWGEISKVVRGLWGTYFRKSSSTPTTVR</sequence>
<dbReference type="GO" id="GO:0005886">
    <property type="term" value="C:plasma membrane"/>
    <property type="evidence" value="ECO:0007669"/>
    <property type="project" value="TreeGrafter"/>
</dbReference>
<evidence type="ECO:0000256" key="8">
    <source>
        <dbReference type="SAM" id="Phobius"/>
    </source>
</evidence>
<feature type="compositionally biased region" description="Polar residues" evidence="7">
    <location>
        <begin position="527"/>
        <end position="536"/>
    </location>
</feature>
<feature type="transmembrane region" description="Helical" evidence="8">
    <location>
        <begin position="337"/>
        <end position="361"/>
    </location>
</feature>
<feature type="region of interest" description="Disordered" evidence="7">
    <location>
        <begin position="517"/>
        <end position="546"/>
    </location>
</feature>
<dbReference type="OMA" id="GVSGMHF"/>
<comment type="subcellular location">
    <subcellularLocation>
        <location evidence="1">Membrane</location>
        <topology evidence="1">Multi-pass membrane protein</topology>
    </subcellularLocation>
</comment>
<feature type="transmembrane region" description="Helical" evidence="8">
    <location>
        <begin position="140"/>
        <end position="164"/>
    </location>
</feature>
<keyword evidence="4 8" id="KW-1133">Transmembrane helix</keyword>
<keyword evidence="3 8" id="KW-0812">Transmembrane</keyword>
<dbReference type="eggNOG" id="KOG2348">
    <property type="taxonomic scope" value="Eukaryota"/>
</dbReference>
<organism evidence="9 10">
    <name type="scientific">Eutypa lata (strain UCR-EL1)</name>
    <name type="common">Grapevine dieback disease fungus</name>
    <name type="synonym">Eutypa armeniacae</name>
    <dbReference type="NCBI Taxonomy" id="1287681"/>
    <lineage>
        <taxon>Eukaryota</taxon>
        <taxon>Fungi</taxon>
        <taxon>Dikarya</taxon>
        <taxon>Ascomycota</taxon>
        <taxon>Pezizomycotina</taxon>
        <taxon>Sordariomycetes</taxon>
        <taxon>Xylariomycetidae</taxon>
        <taxon>Xylariales</taxon>
        <taxon>Diatrypaceae</taxon>
        <taxon>Eutypa</taxon>
    </lineage>
</organism>
<dbReference type="PANTHER" id="PTHR46154">
    <property type="match status" value="1"/>
</dbReference>
<evidence type="ECO:0000256" key="5">
    <source>
        <dbReference type="ARBA" id="ARBA00023136"/>
    </source>
</evidence>
<evidence type="ECO:0000313" key="10">
    <source>
        <dbReference type="Proteomes" id="UP000012174"/>
    </source>
</evidence>
<dbReference type="InterPro" id="IPR031155">
    <property type="entry name" value="DUR"/>
</dbReference>
<feature type="transmembrane region" description="Helical" evidence="8">
    <location>
        <begin position="268"/>
        <end position="285"/>
    </location>
</feature>
<accession>M7TH25</accession>
<reference evidence="10" key="1">
    <citation type="journal article" date="2013" name="Genome Announc.">
        <title>Draft genome sequence of the grapevine dieback fungus Eutypa lata UCR-EL1.</title>
        <authorList>
            <person name="Blanco-Ulate B."/>
            <person name="Rolshausen P.E."/>
            <person name="Cantu D."/>
        </authorList>
    </citation>
    <scope>NUCLEOTIDE SEQUENCE [LARGE SCALE GENOMIC DNA]</scope>
    <source>
        <strain evidence="10">UCR-EL1</strain>
    </source>
</reference>
<dbReference type="Gene3D" id="1.20.1730.10">
    <property type="entry name" value="Sodium/glucose cotransporter"/>
    <property type="match status" value="1"/>
</dbReference>
<feature type="transmembrane region" description="Helical" evidence="8">
    <location>
        <begin position="15"/>
        <end position="35"/>
    </location>
</feature>
<dbReference type="STRING" id="1287681.M7TH25"/>